<proteinExistence type="predicted"/>
<evidence type="ECO:0000259" key="1">
    <source>
        <dbReference type="PROSITE" id="PS51388"/>
    </source>
</evidence>
<gene>
    <name evidence="2" type="ORF">ABVK25_011124</name>
</gene>
<dbReference type="EMBL" id="JBHFEH010000085">
    <property type="protein sequence ID" value="KAL2048028.1"/>
    <property type="molecule type" value="Genomic_DNA"/>
</dbReference>
<sequence length="108" mass="12122">MVKMDAIVSSVQMSNIEHTVEDIHAILQSYYKVARKRFVDVVCMQAADHFLVTGSESPLRLFSPSFVHRLILDSLNLIAGEDAISKRTRNVLVHEIKCLKAGKKLLEG</sequence>
<evidence type="ECO:0000313" key="3">
    <source>
        <dbReference type="Proteomes" id="UP001590951"/>
    </source>
</evidence>
<feature type="domain" description="GED" evidence="1">
    <location>
        <begin position="20"/>
        <end position="108"/>
    </location>
</feature>
<accession>A0ABR4AQN3</accession>
<keyword evidence="3" id="KW-1185">Reference proteome</keyword>
<reference evidence="2 3" key="1">
    <citation type="submission" date="2024-09" db="EMBL/GenBank/DDBJ databases">
        <title>Rethinking Asexuality: The Enigmatic Case of Functional Sexual Genes in Lepraria (Stereocaulaceae).</title>
        <authorList>
            <person name="Doellman M."/>
            <person name="Sun Y."/>
            <person name="Barcenas-Pena A."/>
            <person name="Lumbsch H.T."/>
            <person name="Grewe F."/>
        </authorList>
    </citation>
    <scope>NUCLEOTIDE SEQUENCE [LARGE SCALE GENOMIC DNA]</scope>
    <source>
        <strain evidence="2 3">Grewe 0041</strain>
    </source>
</reference>
<evidence type="ECO:0000313" key="2">
    <source>
        <dbReference type="EMBL" id="KAL2048028.1"/>
    </source>
</evidence>
<organism evidence="2 3">
    <name type="scientific">Lepraria finkii</name>
    <dbReference type="NCBI Taxonomy" id="1340010"/>
    <lineage>
        <taxon>Eukaryota</taxon>
        <taxon>Fungi</taxon>
        <taxon>Dikarya</taxon>
        <taxon>Ascomycota</taxon>
        <taxon>Pezizomycotina</taxon>
        <taxon>Lecanoromycetes</taxon>
        <taxon>OSLEUM clade</taxon>
        <taxon>Lecanoromycetidae</taxon>
        <taxon>Lecanorales</taxon>
        <taxon>Lecanorineae</taxon>
        <taxon>Stereocaulaceae</taxon>
        <taxon>Lepraria</taxon>
    </lineage>
</organism>
<dbReference type="Proteomes" id="UP001590951">
    <property type="component" value="Unassembled WGS sequence"/>
</dbReference>
<comment type="caution">
    <text evidence="2">The sequence shown here is derived from an EMBL/GenBank/DDBJ whole genome shotgun (WGS) entry which is preliminary data.</text>
</comment>
<dbReference type="PROSITE" id="PS51388">
    <property type="entry name" value="GED"/>
    <property type="match status" value="1"/>
</dbReference>
<protein>
    <recommendedName>
        <fullName evidence="1">GED domain-containing protein</fullName>
    </recommendedName>
</protein>
<name>A0ABR4AQN3_9LECA</name>
<dbReference type="InterPro" id="IPR020850">
    <property type="entry name" value="GED_dom"/>
</dbReference>